<accession>A0A9D4V5M1</accession>
<dbReference type="GO" id="GO:0009451">
    <property type="term" value="P:RNA modification"/>
    <property type="evidence" value="ECO:0007669"/>
    <property type="project" value="InterPro"/>
</dbReference>
<dbReference type="InterPro" id="IPR046960">
    <property type="entry name" value="PPR_At4g14850-like_plant"/>
</dbReference>
<dbReference type="InterPro" id="IPR011990">
    <property type="entry name" value="TPR-like_helical_dom_sf"/>
</dbReference>
<keyword evidence="3" id="KW-1185">Reference proteome</keyword>
<reference evidence="2 3" key="1">
    <citation type="submission" date="2021-01" db="EMBL/GenBank/DDBJ databases">
        <title>Adiantum capillus-veneris genome.</title>
        <authorList>
            <person name="Fang Y."/>
            <person name="Liao Q."/>
        </authorList>
    </citation>
    <scope>NUCLEOTIDE SEQUENCE [LARGE SCALE GENOMIC DNA]</scope>
    <source>
        <strain evidence="2">H3</strain>
        <tissue evidence="2">Leaf</tissue>
    </source>
</reference>
<gene>
    <name evidence="2" type="ORF">GOP47_0005478</name>
</gene>
<evidence type="ECO:0000313" key="2">
    <source>
        <dbReference type="EMBL" id="KAI5079999.1"/>
    </source>
</evidence>
<sequence length="159" mass="17465">MALALPSTEALKHILLTCKKQKDITHAHAYMLNLGLDPYTVMENCIPSSLIQLGSLAQNGHQVWNRSMLPDANLCGSIIVSHVNAGEPQHALTLYQCMLRSGSVCPDGRTFVALLNSCAKLKHLEEGMGLHSHVDKLGLLRTDIFIGSALVDMFCRKWT</sequence>
<proteinExistence type="predicted"/>
<dbReference type="PANTHER" id="PTHR47926">
    <property type="entry name" value="PENTATRICOPEPTIDE REPEAT-CONTAINING PROTEIN"/>
    <property type="match status" value="1"/>
</dbReference>
<dbReference type="OrthoDB" id="9990610at2759"/>
<dbReference type="Gene3D" id="1.25.40.10">
    <property type="entry name" value="Tetratricopeptide repeat domain"/>
    <property type="match status" value="1"/>
</dbReference>
<dbReference type="Pfam" id="PF01535">
    <property type="entry name" value="PPR"/>
    <property type="match status" value="2"/>
</dbReference>
<organism evidence="2 3">
    <name type="scientific">Adiantum capillus-veneris</name>
    <name type="common">Maidenhair fern</name>
    <dbReference type="NCBI Taxonomy" id="13818"/>
    <lineage>
        <taxon>Eukaryota</taxon>
        <taxon>Viridiplantae</taxon>
        <taxon>Streptophyta</taxon>
        <taxon>Embryophyta</taxon>
        <taxon>Tracheophyta</taxon>
        <taxon>Polypodiopsida</taxon>
        <taxon>Polypodiidae</taxon>
        <taxon>Polypodiales</taxon>
        <taxon>Pteridineae</taxon>
        <taxon>Pteridaceae</taxon>
        <taxon>Vittarioideae</taxon>
        <taxon>Adiantum</taxon>
    </lineage>
</organism>
<dbReference type="Proteomes" id="UP000886520">
    <property type="component" value="Chromosome 5"/>
</dbReference>
<evidence type="ECO:0000313" key="3">
    <source>
        <dbReference type="Proteomes" id="UP000886520"/>
    </source>
</evidence>
<comment type="caution">
    <text evidence="2">The sequence shown here is derived from an EMBL/GenBank/DDBJ whole genome shotgun (WGS) entry which is preliminary data.</text>
</comment>
<protein>
    <recommendedName>
        <fullName evidence="4">Pentatricopeptide repeat-containing protein</fullName>
    </recommendedName>
</protein>
<dbReference type="EMBL" id="JABFUD020000005">
    <property type="protein sequence ID" value="KAI5079999.1"/>
    <property type="molecule type" value="Genomic_DNA"/>
</dbReference>
<evidence type="ECO:0000256" key="1">
    <source>
        <dbReference type="ARBA" id="ARBA00022737"/>
    </source>
</evidence>
<evidence type="ECO:0008006" key="4">
    <source>
        <dbReference type="Google" id="ProtNLM"/>
    </source>
</evidence>
<dbReference type="InterPro" id="IPR002885">
    <property type="entry name" value="PPR_rpt"/>
</dbReference>
<dbReference type="PANTHER" id="PTHR47926:SF533">
    <property type="entry name" value="DYW DOMAIN-CONTAINING PROTEIN"/>
    <property type="match status" value="1"/>
</dbReference>
<name>A0A9D4V5M1_ADICA</name>
<keyword evidence="1" id="KW-0677">Repeat</keyword>
<dbReference type="GO" id="GO:0003723">
    <property type="term" value="F:RNA binding"/>
    <property type="evidence" value="ECO:0007669"/>
    <property type="project" value="InterPro"/>
</dbReference>
<dbReference type="AlphaFoldDB" id="A0A9D4V5M1"/>